<sequence length="108" mass="12432">MANEGFKDENCTFSIEETPTVIFAEEGREGSVPHRSIFYPRNEPLEITYYEGKNCKSTGFHTRKGRYVVMQEKLPNYVVPDLTDFKLKPYVFQCPRDIKTAEAAESAK</sequence>
<accession>A0A7J8SE51</accession>
<dbReference type="InterPro" id="IPR019189">
    <property type="entry name" value="Ribosomal_mL41"/>
</dbReference>
<dbReference type="PANTHER" id="PTHR21338:SF0">
    <property type="entry name" value="LARGE RIBOSOMAL SUBUNIT PROTEIN ML41"/>
    <property type="match status" value="1"/>
</dbReference>
<dbReference type="PANTHER" id="PTHR21338">
    <property type="entry name" value="MITOCHONDRIAL RIBOSOMAL PROTEIN L41"/>
    <property type="match status" value="1"/>
</dbReference>
<dbReference type="Proteomes" id="UP000593561">
    <property type="component" value="Unassembled WGS sequence"/>
</dbReference>
<dbReference type="GO" id="GO:0003735">
    <property type="term" value="F:structural constituent of ribosome"/>
    <property type="evidence" value="ECO:0007669"/>
    <property type="project" value="InterPro"/>
</dbReference>
<keyword evidence="3" id="KW-0809">Transit peptide</keyword>
<gene>
    <name evidence="7" type="ORF">Godav_009214</name>
</gene>
<comment type="subcellular location">
    <subcellularLocation>
        <location evidence="1">Mitochondrion</location>
    </subcellularLocation>
</comment>
<evidence type="ECO:0000313" key="8">
    <source>
        <dbReference type="Proteomes" id="UP000593561"/>
    </source>
</evidence>
<dbReference type="Pfam" id="PF09809">
    <property type="entry name" value="MRP-L27"/>
    <property type="match status" value="1"/>
</dbReference>
<keyword evidence="6" id="KW-0687">Ribonucleoprotein</keyword>
<evidence type="ECO:0000313" key="7">
    <source>
        <dbReference type="EMBL" id="MBA0623772.1"/>
    </source>
</evidence>
<evidence type="ECO:0000256" key="6">
    <source>
        <dbReference type="ARBA" id="ARBA00023274"/>
    </source>
</evidence>
<evidence type="ECO:0000256" key="5">
    <source>
        <dbReference type="ARBA" id="ARBA00023128"/>
    </source>
</evidence>
<proteinExistence type="inferred from homology"/>
<organism evidence="7 8">
    <name type="scientific">Gossypium davidsonii</name>
    <name type="common">Davidson's cotton</name>
    <name type="synonym">Gossypium klotzschianum subsp. davidsonii</name>
    <dbReference type="NCBI Taxonomy" id="34287"/>
    <lineage>
        <taxon>Eukaryota</taxon>
        <taxon>Viridiplantae</taxon>
        <taxon>Streptophyta</taxon>
        <taxon>Embryophyta</taxon>
        <taxon>Tracheophyta</taxon>
        <taxon>Spermatophyta</taxon>
        <taxon>Magnoliopsida</taxon>
        <taxon>eudicotyledons</taxon>
        <taxon>Gunneridae</taxon>
        <taxon>Pentapetalae</taxon>
        <taxon>rosids</taxon>
        <taxon>malvids</taxon>
        <taxon>Malvales</taxon>
        <taxon>Malvaceae</taxon>
        <taxon>Malvoideae</taxon>
        <taxon>Gossypium</taxon>
    </lineage>
</organism>
<dbReference type="AlphaFoldDB" id="A0A7J8SE51"/>
<evidence type="ECO:0000256" key="3">
    <source>
        <dbReference type="ARBA" id="ARBA00022946"/>
    </source>
</evidence>
<comment type="similarity">
    <text evidence="2">Belongs to the mitochondrion-specific ribosomal protein mL41 family.</text>
</comment>
<keyword evidence="5" id="KW-0496">Mitochondrion</keyword>
<protein>
    <submittedName>
        <fullName evidence="7">Uncharacterized protein</fullName>
    </submittedName>
</protein>
<dbReference type="EMBL" id="JABFAC010000009">
    <property type="protein sequence ID" value="MBA0623772.1"/>
    <property type="molecule type" value="Genomic_DNA"/>
</dbReference>
<reference evidence="7 8" key="1">
    <citation type="journal article" date="2019" name="Genome Biol. Evol.">
        <title>Insights into the evolution of the New World diploid cottons (Gossypium, subgenus Houzingenia) based on genome sequencing.</title>
        <authorList>
            <person name="Grover C.E."/>
            <person name="Arick M.A. 2nd"/>
            <person name="Thrash A."/>
            <person name="Conover J.L."/>
            <person name="Sanders W.S."/>
            <person name="Peterson D.G."/>
            <person name="Frelichowski J.E."/>
            <person name="Scheffler J.A."/>
            <person name="Scheffler B.E."/>
            <person name="Wendel J.F."/>
        </authorList>
    </citation>
    <scope>NUCLEOTIDE SEQUENCE [LARGE SCALE GENOMIC DNA]</scope>
    <source>
        <strain evidence="7">27</strain>
        <tissue evidence="7">Leaf</tissue>
    </source>
</reference>
<evidence type="ECO:0000256" key="4">
    <source>
        <dbReference type="ARBA" id="ARBA00022980"/>
    </source>
</evidence>
<keyword evidence="8" id="KW-1185">Reference proteome</keyword>
<dbReference type="GO" id="GO:0005762">
    <property type="term" value="C:mitochondrial large ribosomal subunit"/>
    <property type="evidence" value="ECO:0007669"/>
    <property type="project" value="InterPro"/>
</dbReference>
<dbReference type="GO" id="GO:0006412">
    <property type="term" value="P:translation"/>
    <property type="evidence" value="ECO:0007669"/>
    <property type="project" value="TreeGrafter"/>
</dbReference>
<evidence type="ECO:0000256" key="1">
    <source>
        <dbReference type="ARBA" id="ARBA00004173"/>
    </source>
</evidence>
<name>A0A7J8SE51_GOSDV</name>
<keyword evidence="4" id="KW-0689">Ribosomal protein</keyword>
<comment type="caution">
    <text evidence="7">The sequence shown here is derived from an EMBL/GenBank/DDBJ whole genome shotgun (WGS) entry which is preliminary data.</text>
</comment>
<evidence type="ECO:0000256" key="2">
    <source>
        <dbReference type="ARBA" id="ARBA00010152"/>
    </source>
</evidence>